<evidence type="ECO:0000313" key="3">
    <source>
        <dbReference type="EMBL" id="MBN0043022.1"/>
    </source>
</evidence>
<dbReference type="Proteomes" id="UP000788262">
    <property type="component" value="Unassembled WGS sequence"/>
</dbReference>
<name>A0ABS2VIW4_STRAS</name>
<sequence length="173" mass="17994">MKGRSGGIRSGLRRARLCLDVRCTSTAPGAAAVRWPCDSGKSDQRFSLRSHGGHVYGLVARNSGLAVTPAATTEGSALTRRPVRRPSPALHPHRPTASGHPGSEGRPQPFAACRPVTGAPPLGTDGKERRAAFPAPGGRPSPCLRDNGGVSRYVCGGGAVRDRIPAPVSVTRH</sequence>
<dbReference type="RefSeq" id="WP_205381301.1">
    <property type="nucleotide sequence ID" value="NZ_JAFFZS010000001.1"/>
</dbReference>
<evidence type="ECO:0000259" key="2">
    <source>
        <dbReference type="Pfam" id="PF14200"/>
    </source>
</evidence>
<proteinExistence type="predicted"/>
<feature type="region of interest" description="Disordered" evidence="1">
    <location>
        <begin position="72"/>
        <end position="148"/>
    </location>
</feature>
<dbReference type="EMBL" id="JAFFZS010000001">
    <property type="protein sequence ID" value="MBN0043022.1"/>
    <property type="molecule type" value="Genomic_DNA"/>
</dbReference>
<feature type="domain" description="Ricin B lectin" evidence="2">
    <location>
        <begin position="16"/>
        <end position="77"/>
    </location>
</feature>
<protein>
    <submittedName>
        <fullName evidence="3">RICIN domain-containing protein</fullName>
    </submittedName>
</protein>
<keyword evidence="4" id="KW-1185">Reference proteome</keyword>
<dbReference type="CDD" id="cd00161">
    <property type="entry name" value="beta-trefoil_Ricin-like"/>
    <property type="match status" value="1"/>
</dbReference>
<reference evidence="3 4" key="1">
    <citation type="submission" date="2021-02" db="EMBL/GenBank/DDBJ databases">
        <title>Whole genome sequencing of Streptomyces actuosus VRA1.</title>
        <authorList>
            <person name="Sen G."/>
            <person name="Sen A."/>
        </authorList>
    </citation>
    <scope>NUCLEOTIDE SEQUENCE [LARGE SCALE GENOMIC DNA]</scope>
    <source>
        <strain evidence="3 4">VRA1</strain>
    </source>
</reference>
<comment type="caution">
    <text evidence="3">The sequence shown here is derived from an EMBL/GenBank/DDBJ whole genome shotgun (WGS) entry which is preliminary data.</text>
</comment>
<accession>A0ABS2VIW4</accession>
<dbReference type="InterPro" id="IPR035992">
    <property type="entry name" value="Ricin_B-like_lectins"/>
</dbReference>
<dbReference type="Gene3D" id="2.80.10.50">
    <property type="match status" value="1"/>
</dbReference>
<dbReference type="InterPro" id="IPR000772">
    <property type="entry name" value="Ricin_B_lectin"/>
</dbReference>
<dbReference type="Pfam" id="PF14200">
    <property type="entry name" value="RicinB_lectin_2"/>
    <property type="match status" value="1"/>
</dbReference>
<dbReference type="SUPFAM" id="SSF50370">
    <property type="entry name" value="Ricin B-like lectins"/>
    <property type="match status" value="1"/>
</dbReference>
<evidence type="ECO:0000256" key="1">
    <source>
        <dbReference type="SAM" id="MobiDB-lite"/>
    </source>
</evidence>
<gene>
    <name evidence="3" type="ORF">JS756_02605</name>
</gene>
<evidence type="ECO:0000313" key="4">
    <source>
        <dbReference type="Proteomes" id="UP000788262"/>
    </source>
</evidence>
<organism evidence="3 4">
    <name type="scientific">Streptomyces actuosus</name>
    <dbReference type="NCBI Taxonomy" id="1885"/>
    <lineage>
        <taxon>Bacteria</taxon>
        <taxon>Bacillati</taxon>
        <taxon>Actinomycetota</taxon>
        <taxon>Actinomycetes</taxon>
        <taxon>Kitasatosporales</taxon>
        <taxon>Streptomycetaceae</taxon>
        <taxon>Streptomyces</taxon>
    </lineage>
</organism>
<dbReference type="PROSITE" id="PS50231">
    <property type="entry name" value="RICIN_B_LECTIN"/>
    <property type="match status" value="1"/>
</dbReference>